<dbReference type="RefSeq" id="WP_135848363.1">
    <property type="nucleotide sequence ID" value="NZ_RHPJ01000001.1"/>
</dbReference>
<dbReference type="AlphaFoldDB" id="A0A4Z1E986"/>
<organism evidence="1 2">
    <name type="scientific">Serinibacter arcticus</name>
    <dbReference type="NCBI Taxonomy" id="1655435"/>
    <lineage>
        <taxon>Bacteria</taxon>
        <taxon>Bacillati</taxon>
        <taxon>Actinomycetota</taxon>
        <taxon>Actinomycetes</taxon>
        <taxon>Micrococcales</taxon>
        <taxon>Beutenbergiaceae</taxon>
        <taxon>Serinibacter</taxon>
    </lineage>
</organism>
<dbReference type="EMBL" id="RHPJ01000001">
    <property type="protein sequence ID" value="TGO06107.1"/>
    <property type="molecule type" value="Genomic_DNA"/>
</dbReference>
<gene>
    <name evidence="1" type="ORF">SERN_0299</name>
</gene>
<evidence type="ECO:0000313" key="2">
    <source>
        <dbReference type="Proteomes" id="UP000297318"/>
    </source>
</evidence>
<dbReference type="OrthoDB" id="4793549at2"/>
<protein>
    <submittedName>
        <fullName evidence="1">Uncharacterized protein</fullName>
    </submittedName>
</protein>
<comment type="caution">
    <text evidence="1">The sequence shown here is derived from an EMBL/GenBank/DDBJ whole genome shotgun (WGS) entry which is preliminary data.</text>
</comment>
<evidence type="ECO:0000313" key="1">
    <source>
        <dbReference type="EMBL" id="TGO06107.1"/>
    </source>
</evidence>
<accession>A0A4Z1E986</accession>
<name>A0A4Z1E986_9MICO</name>
<sequence length="150" mass="15393">MRRGREGPDAESGRILVLTLGALAVAVALVLVVATASAVYLDRKALLSLADSTAAYAASQVDEETYFAGGELAVTDQSVRTSARDFLLAAPASLTDAPDLQIVDPTGTPDGGTTAQVTLTATSRPAFLPWVLAPWSDGIAMTVTSSARAS</sequence>
<keyword evidence="2" id="KW-1185">Reference proteome</keyword>
<dbReference type="Proteomes" id="UP000297318">
    <property type="component" value="Unassembled WGS sequence"/>
</dbReference>
<proteinExistence type="predicted"/>
<reference evidence="1 2" key="1">
    <citation type="submission" date="2018-11" db="EMBL/GenBank/DDBJ databases">
        <title>Complete genome sequencing of the Actinobacteria Serinibacter sp. K3-2.</title>
        <authorList>
            <person name="Rakitin A.L."/>
            <person name="Beletsky A.V."/>
            <person name="Mardanov A.V."/>
            <person name="Ravin N.V."/>
            <person name="Gromova A.S."/>
            <person name="Filippova S.N."/>
            <person name="Gal'Chenko V.F."/>
        </authorList>
    </citation>
    <scope>NUCLEOTIDE SEQUENCE [LARGE SCALE GENOMIC DNA]</scope>
    <source>
        <strain evidence="1 2">K3-2</strain>
    </source>
</reference>